<accession>A0A4C1XF76</accession>
<reference evidence="1 2" key="1">
    <citation type="journal article" date="2019" name="Commun. Biol.">
        <title>The bagworm genome reveals a unique fibroin gene that provides high tensile strength.</title>
        <authorList>
            <person name="Kono N."/>
            <person name="Nakamura H."/>
            <person name="Ohtoshi R."/>
            <person name="Tomita M."/>
            <person name="Numata K."/>
            <person name="Arakawa K."/>
        </authorList>
    </citation>
    <scope>NUCLEOTIDE SEQUENCE [LARGE SCALE GENOMIC DNA]</scope>
</reference>
<name>A0A4C1XF76_EUMVA</name>
<dbReference type="AlphaFoldDB" id="A0A4C1XF76"/>
<proteinExistence type="predicted"/>
<keyword evidence="2" id="KW-1185">Reference proteome</keyword>
<protein>
    <recommendedName>
        <fullName evidence="3">Mariner Mos1 transposase</fullName>
    </recommendedName>
</protein>
<comment type="caution">
    <text evidence="1">The sequence shown here is derived from an EMBL/GenBank/DDBJ whole genome shotgun (WGS) entry which is preliminary data.</text>
</comment>
<dbReference type="OrthoDB" id="10017160at2759"/>
<sequence length="167" mass="18961">MDRVTWRNAMVARFKEGALNLVYQTVLHDETWIYWYDPKSKQQSTVRVYRGEPKPTKLACERSASKQIIAPFLIKLDMWLLLLWRIVVPQITIMTMPSGPLLRAEYDQTQLSMDERIANYFSDAMAEIPTATLVRAARARPGGGNAKLGSAIWRDSRTTGGRLSSVA</sequence>
<evidence type="ECO:0000313" key="2">
    <source>
        <dbReference type="Proteomes" id="UP000299102"/>
    </source>
</evidence>
<dbReference type="EMBL" id="BGZK01000819">
    <property type="protein sequence ID" value="GBP61632.1"/>
    <property type="molecule type" value="Genomic_DNA"/>
</dbReference>
<gene>
    <name evidence="1" type="ORF">EVAR_43569_1</name>
</gene>
<evidence type="ECO:0008006" key="3">
    <source>
        <dbReference type="Google" id="ProtNLM"/>
    </source>
</evidence>
<evidence type="ECO:0000313" key="1">
    <source>
        <dbReference type="EMBL" id="GBP61632.1"/>
    </source>
</evidence>
<dbReference type="Proteomes" id="UP000299102">
    <property type="component" value="Unassembled WGS sequence"/>
</dbReference>
<organism evidence="1 2">
    <name type="scientific">Eumeta variegata</name>
    <name type="common">Bagworm moth</name>
    <name type="synonym">Eumeta japonica</name>
    <dbReference type="NCBI Taxonomy" id="151549"/>
    <lineage>
        <taxon>Eukaryota</taxon>
        <taxon>Metazoa</taxon>
        <taxon>Ecdysozoa</taxon>
        <taxon>Arthropoda</taxon>
        <taxon>Hexapoda</taxon>
        <taxon>Insecta</taxon>
        <taxon>Pterygota</taxon>
        <taxon>Neoptera</taxon>
        <taxon>Endopterygota</taxon>
        <taxon>Lepidoptera</taxon>
        <taxon>Glossata</taxon>
        <taxon>Ditrysia</taxon>
        <taxon>Tineoidea</taxon>
        <taxon>Psychidae</taxon>
        <taxon>Oiketicinae</taxon>
        <taxon>Eumeta</taxon>
    </lineage>
</organism>